<dbReference type="AlphaFoldDB" id="A0A1H0N7E7"/>
<reference evidence="3 4" key="1">
    <citation type="submission" date="2016-10" db="EMBL/GenBank/DDBJ databases">
        <authorList>
            <person name="de Groot N.N."/>
        </authorList>
    </citation>
    <scope>NUCLEOTIDE SEQUENCE [LARGE SCALE GENOMIC DNA]</scope>
    <source>
        <strain evidence="4">P4-7,KCTC 19426,CECT 7604</strain>
    </source>
</reference>
<keyword evidence="2" id="KW-1133">Transmembrane helix</keyword>
<keyword evidence="4" id="KW-1185">Reference proteome</keyword>
<dbReference type="Proteomes" id="UP000198741">
    <property type="component" value="Chromosome I"/>
</dbReference>
<organism evidence="3 4">
    <name type="scientific">Nakamurella panacisegetis</name>
    <dbReference type="NCBI Taxonomy" id="1090615"/>
    <lineage>
        <taxon>Bacteria</taxon>
        <taxon>Bacillati</taxon>
        <taxon>Actinomycetota</taxon>
        <taxon>Actinomycetes</taxon>
        <taxon>Nakamurellales</taxon>
        <taxon>Nakamurellaceae</taxon>
        <taxon>Nakamurella</taxon>
    </lineage>
</organism>
<sequence>MASPEHPEDTLAATAPAAGGAAPRGLPTVPARVRVYRPRRYRARAFLYGFVVAALLVAAALMCWLR</sequence>
<name>A0A1H0N7E7_9ACTN</name>
<gene>
    <name evidence="3" type="ORF">SAMN04515671_2239</name>
</gene>
<feature type="region of interest" description="Disordered" evidence="1">
    <location>
        <begin position="1"/>
        <end position="26"/>
    </location>
</feature>
<proteinExistence type="predicted"/>
<evidence type="ECO:0000313" key="3">
    <source>
        <dbReference type="EMBL" id="SDO88597.1"/>
    </source>
</evidence>
<keyword evidence="2" id="KW-0812">Transmembrane</keyword>
<feature type="transmembrane region" description="Helical" evidence="2">
    <location>
        <begin position="45"/>
        <end position="65"/>
    </location>
</feature>
<dbReference type="EMBL" id="LT629710">
    <property type="protein sequence ID" value="SDO88597.1"/>
    <property type="molecule type" value="Genomic_DNA"/>
</dbReference>
<feature type="compositionally biased region" description="Low complexity" evidence="1">
    <location>
        <begin position="10"/>
        <end position="26"/>
    </location>
</feature>
<evidence type="ECO:0000256" key="1">
    <source>
        <dbReference type="SAM" id="MobiDB-lite"/>
    </source>
</evidence>
<dbReference type="STRING" id="1090615.SAMN04515671_2239"/>
<keyword evidence="2" id="KW-0472">Membrane</keyword>
<dbReference type="RefSeq" id="WP_090476019.1">
    <property type="nucleotide sequence ID" value="NZ_LT629710.1"/>
</dbReference>
<accession>A0A1H0N7E7</accession>
<evidence type="ECO:0000256" key="2">
    <source>
        <dbReference type="SAM" id="Phobius"/>
    </source>
</evidence>
<evidence type="ECO:0000313" key="4">
    <source>
        <dbReference type="Proteomes" id="UP000198741"/>
    </source>
</evidence>
<protein>
    <submittedName>
        <fullName evidence="3">Uncharacterized protein</fullName>
    </submittedName>
</protein>